<dbReference type="AlphaFoldDB" id="A0A165LW08"/>
<evidence type="ECO:0000313" key="3">
    <source>
        <dbReference type="Proteomes" id="UP000077266"/>
    </source>
</evidence>
<feature type="compositionally biased region" description="Polar residues" evidence="1">
    <location>
        <begin position="604"/>
        <end position="614"/>
    </location>
</feature>
<gene>
    <name evidence="2" type="ORF">EXIGLDRAFT_763558</name>
</gene>
<evidence type="ECO:0000256" key="1">
    <source>
        <dbReference type="SAM" id="MobiDB-lite"/>
    </source>
</evidence>
<evidence type="ECO:0008006" key="4">
    <source>
        <dbReference type="Google" id="ProtNLM"/>
    </source>
</evidence>
<dbReference type="Proteomes" id="UP000077266">
    <property type="component" value="Unassembled WGS sequence"/>
</dbReference>
<name>A0A165LW08_EXIGL</name>
<dbReference type="EMBL" id="KV425919">
    <property type="protein sequence ID" value="KZV98408.1"/>
    <property type="molecule type" value="Genomic_DNA"/>
</dbReference>
<proteinExistence type="predicted"/>
<sequence length="614" mass="68020">MSTAVILAPSVELLMGQLVGEFTTTAFSAMALPDADAPSILQEYKDAARLCLDRSLAVALRTRNIAASQQSLLPQEVWCLVWQELPLFQRVRVTHVCHFWRTVGLASHQLWRNVDICPAAAASDARSEAEFYPNSDLEDDYVEGHTFPLNQAQSNVATMTTVRTSIQMLEEILPRSGSLKFHLVIQARMDGYGDYSSRHLARIVKPHVERLSSLHIAFSDTDCATVFLQEVQPFPALRVLTTEFVKENHRPLHNSKFNLKNFGRRDEEDAFPVLETLVLDTPLAWLAKNDSYCHNLPTLRSATVAVSGTTGLMSLLHHCQALKTLHVLAAAGEPDPAASWHPPYFGISPEDNPHRDRRGYYNEERSTNKLYSGDIVRRTASQIRNLNISGITPAAESALFAVFTGPGLSLCRKVAVGYVDEPGSAGLAALFEAWSPARVHFSYTNTGATFNVTAWDAPADGRRKRLSVPCHAAYDTLARIWEHLSLDAITEMTVDAVLWMFITHGMAHMPHLASVTLLVRSAKSPVIPSSRVYFDPARTDGPFAPIKAMQLDGPSSGLPMSVETVVAIICSASTTPRGARNSALETRYTRRKREPTEQRRQNDDYSLTETVFPL</sequence>
<feature type="region of interest" description="Disordered" evidence="1">
    <location>
        <begin position="579"/>
        <end position="614"/>
    </location>
</feature>
<keyword evidence="3" id="KW-1185">Reference proteome</keyword>
<evidence type="ECO:0000313" key="2">
    <source>
        <dbReference type="EMBL" id="KZV98408.1"/>
    </source>
</evidence>
<dbReference type="OrthoDB" id="3365698at2759"/>
<dbReference type="InParanoid" id="A0A165LW08"/>
<dbReference type="Gene3D" id="1.20.1280.50">
    <property type="match status" value="1"/>
</dbReference>
<dbReference type="InterPro" id="IPR036047">
    <property type="entry name" value="F-box-like_dom_sf"/>
</dbReference>
<organism evidence="2 3">
    <name type="scientific">Exidia glandulosa HHB12029</name>
    <dbReference type="NCBI Taxonomy" id="1314781"/>
    <lineage>
        <taxon>Eukaryota</taxon>
        <taxon>Fungi</taxon>
        <taxon>Dikarya</taxon>
        <taxon>Basidiomycota</taxon>
        <taxon>Agaricomycotina</taxon>
        <taxon>Agaricomycetes</taxon>
        <taxon>Auriculariales</taxon>
        <taxon>Exidiaceae</taxon>
        <taxon>Exidia</taxon>
    </lineage>
</organism>
<feature type="compositionally biased region" description="Basic and acidic residues" evidence="1">
    <location>
        <begin position="594"/>
        <end position="603"/>
    </location>
</feature>
<dbReference type="SUPFAM" id="SSF81383">
    <property type="entry name" value="F-box domain"/>
    <property type="match status" value="1"/>
</dbReference>
<protein>
    <recommendedName>
        <fullName evidence="4">F-box domain-containing protein</fullName>
    </recommendedName>
</protein>
<reference evidence="2 3" key="1">
    <citation type="journal article" date="2016" name="Mol. Biol. Evol.">
        <title>Comparative Genomics of Early-Diverging Mushroom-Forming Fungi Provides Insights into the Origins of Lignocellulose Decay Capabilities.</title>
        <authorList>
            <person name="Nagy L.G."/>
            <person name="Riley R."/>
            <person name="Tritt A."/>
            <person name="Adam C."/>
            <person name="Daum C."/>
            <person name="Floudas D."/>
            <person name="Sun H."/>
            <person name="Yadav J.S."/>
            <person name="Pangilinan J."/>
            <person name="Larsson K.H."/>
            <person name="Matsuura K."/>
            <person name="Barry K."/>
            <person name="Labutti K."/>
            <person name="Kuo R."/>
            <person name="Ohm R.A."/>
            <person name="Bhattacharya S.S."/>
            <person name="Shirouzu T."/>
            <person name="Yoshinaga Y."/>
            <person name="Martin F.M."/>
            <person name="Grigoriev I.V."/>
            <person name="Hibbett D.S."/>
        </authorList>
    </citation>
    <scope>NUCLEOTIDE SEQUENCE [LARGE SCALE GENOMIC DNA]</scope>
    <source>
        <strain evidence="2 3">HHB12029</strain>
    </source>
</reference>
<accession>A0A165LW08</accession>